<dbReference type="AlphaFoldDB" id="A0A4V3JNP4"/>
<feature type="transmembrane region" description="Helical" evidence="1">
    <location>
        <begin position="101"/>
        <end position="123"/>
    </location>
</feature>
<evidence type="ECO:0000259" key="2">
    <source>
        <dbReference type="Pfam" id="PF09413"/>
    </source>
</evidence>
<evidence type="ECO:0000313" key="4">
    <source>
        <dbReference type="Proteomes" id="UP000298125"/>
    </source>
</evidence>
<keyword evidence="1" id="KW-1133">Transmembrane helix</keyword>
<evidence type="ECO:0000256" key="1">
    <source>
        <dbReference type="SAM" id="Phobius"/>
    </source>
</evidence>
<proteinExistence type="predicted"/>
<dbReference type="OrthoDB" id="324201at2"/>
<dbReference type="InterPro" id="IPR018551">
    <property type="entry name" value="DUF2007"/>
</dbReference>
<keyword evidence="1" id="KW-0812">Transmembrane</keyword>
<name>A0A4V3JNP4_9LEPT</name>
<evidence type="ECO:0000313" key="3">
    <source>
        <dbReference type="EMBL" id="TGL35949.1"/>
    </source>
</evidence>
<dbReference type="Pfam" id="PF09413">
    <property type="entry name" value="DUF2007"/>
    <property type="match status" value="1"/>
</dbReference>
<organism evidence="3 4">
    <name type="scientific">Leptospira perdikensis</name>
    <dbReference type="NCBI Taxonomy" id="2484948"/>
    <lineage>
        <taxon>Bacteria</taxon>
        <taxon>Pseudomonadati</taxon>
        <taxon>Spirochaetota</taxon>
        <taxon>Spirochaetia</taxon>
        <taxon>Leptospirales</taxon>
        <taxon>Leptospiraceae</taxon>
        <taxon>Leptospira</taxon>
    </lineage>
</organism>
<keyword evidence="1" id="KW-0472">Membrane</keyword>
<protein>
    <submittedName>
        <fullName evidence="3">DUF2007 domain-containing protein</fullName>
    </submittedName>
</protein>
<keyword evidence="4" id="KW-1185">Reference proteome</keyword>
<sequence length="258" mass="30149">MKLVFTSIDYNKIKIIESTLLANGIKSILKGEDLDVLNGIIPRNSNLLELYVNEEEFDDAISIIENAKSPNRLFEEDKIDEIPNNKYDAIKALAKEKDKLALYKFSSAILAITSVVFLVLYLLEIDNFKKFYNATFSPNMNYYFSNEDNCLYESLKSENYERIPISTQCYDRSTGIRKNAKYYNINGNLISEVFNPELLEFDTKEITYDYYGKKIFEYIDSDKDGIFDELIEYDHDGFSKKKYKDTNGNFRFEINELK</sequence>
<dbReference type="RefSeq" id="WP_135580825.1">
    <property type="nucleotide sequence ID" value="NZ_RQGA01000016.1"/>
</dbReference>
<reference evidence="3" key="1">
    <citation type="journal article" date="2019" name="PLoS Negl. Trop. Dis.">
        <title>Revisiting the worldwide diversity of Leptospira species in the environment.</title>
        <authorList>
            <person name="Vincent A.T."/>
            <person name="Schiettekatte O."/>
            <person name="Bourhy P."/>
            <person name="Veyrier F.J."/>
            <person name="Picardeau M."/>
        </authorList>
    </citation>
    <scope>NUCLEOTIDE SEQUENCE [LARGE SCALE GENOMIC DNA]</scope>
    <source>
        <strain evidence="3">201702692</strain>
    </source>
</reference>
<dbReference type="Proteomes" id="UP000298125">
    <property type="component" value="Unassembled WGS sequence"/>
</dbReference>
<feature type="domain" description="DUF2007" evidence="2">
    <location>
        <begin position="1"/>
        <end position="68"/>
    </location>
</feature>
<gene>
    <name evidence="3" type="ORF">EHQ49_16775</name>
</gene>
<accession>A0A4V3JNP4</accession>
<comment type="caution">
    <text evidence="3">The sequence shown here is derived from an EMBL/GenBank/DDBJ whole genome shotgun (WGS) entry which is preliminary data.</text>
</comment>
<dbReference type="EMBL" id="RQGA01000016">
    <property type="protein sequence ID" value="TGL35949.1"/>
    <property type="molecule type" value="Genomic_DNA"/>
</dbReference>